<dbReference type="EMBL" id="JAZDWU010000008">
    <property type="protein sequence ID" value="KAK9994815.1"/>
    <property type="molecule type" value="Genomic_DNA"/>
</dbReference>
<reference evidence="2 3" key="1">
    <citation type="submission" date="2024-01" db="EMBL/GenBank/DDBJ databases">
        <title>A telomere-to-telomere, gap-free genome of sweet tea (Lithocarpus litseifolius).</title>
        <authorList>
            <person name="Zhou J."/>
        </authorList>
    </citation>
    <scope>NUCLEOTIDE SEQUENCE [LARGE SCALE GENOMIC DNA]</scope>
    <source>
        <strain evidence="2">Zhou-2022a</strain>
        <tissue evidence="2">Leaf</tissue>
    </source>
</reference>
<evidence type="ECO:0000313" key="2">
    <source>
        <dbReference type="EMBL" id="KAK9994815.1"/>
    </source>
</evidence>
<evidence type="ECO:0000313" key="3">
    <source>
        <dbReference type="Proteomes" id="UP001459277"/>
    </source>
</evidence>
<feature type="region of interest" description="Disordered" evidence="1">
    <location>
        <begin position="1"/>
        <end position="69"/>
    </location>
</feature>
<dbReference type="Pfam" id="PF05097">
    <property type="entry name" value="DUF688"/>
    <property type="match status" value="1"/>
</dbReference>
<feature type="compositionally biased region" description="Low complexity" evidence="1">
    <location>
        <begin position="55"/>
        <end position="69"/>
    </location>
</feature>
<sequence>MGSEADCEANSTPKLSLFSFPSKPPEPTGTLTPPLRIQASVPFQWEEAPGKPRPCTETTTESTSKPKCARSLELPPRLLLSESKMTNTPSPTTVLDGPYVGRSISFRFSLRSPEGLVGKKLAKDKGGSMRWGSFRKTKEVVEGIFDFSSYPVVDSSGGGGGGGGTKMKITRVKKRSGSFSNLSLTKQPFLANIYESLKQAVPWRRRQERLRKRDSDSVTF</sequence>
<proteinExistence type="predicted"/>
<keyword evidence="3" id="KW-1185">Reference proteome</keyword>
<dbReference type="Proteomes" id="UP001459277">
    <property type="component" value="Unassembled WGS sequence"/>
</dbReference>
<gene>
    <name evidence="2" type="ORF">SO802_024518</name>
</gene>
<dbReference type="InterPro" id="IPR007789">
    <property type="entry name" value="DUF688"/>
</dbReference>
<name>A0AAW2CEM3_9ROSI</name>
<evidence type="ECO:0000256" key="1">
    <source>
        <dbReference type="SAM" id="MobiDB-lite"/>
    </source>
</evidence>
<dbReference type="PANTHER" id="PTHR34371">
    <property type="entry name" value="OS01G0551000 PROTEIN"/>
    <property type="match status" value="1"/>
</dbReference>
<accession>A0AAW2CEM3</accession>
<comment type="caution">
    <text evidence="2">The sequence shown here is derived from an EMBL/GenBank/DDBJ whole genome shotgun (WGS) entry which is preliminary data.</text>
</comment>
<dbReference type="AlphaFoldDB" id="A0AAW2CEM3"/>
<dbReference type="PANTHER" id="PTHR34371:SF6">
    <property type="entry name" value="MEMBRANE-ASSOCIATED KINASE REGULATOR 6"/>
    <property type="match status" value="1"/>
</dbReference>
<protein>
    <submittedName>
        <fullName evidence="2">Uncharacterized protein</fullName>
    </submittedName>
</protein>
<organism evidence="2 3">
    <name type="scientific">Lithocarpus litseifolius</name>
    <dbReference type="NCBI Taxonomy" id="425828"/>
    <lineage>
        <taxon>Eukaryota</taxon>
        <taxon>Viridiplantae</taxon>
        <taxon>Streptophyta</taxon>
        <taxon>Embryophyta</taxon>
        <taxon>Tracheophyta</taxon>
        <taxon>Spermatophyta</taxon>
        <taxon>Magnoliopsida</taxon>
        <taxon>eudicotyledons</taxon>
        <taxon>Gunneridae</taxon>
        <taxon>Pentapetalae</taxon>
        <taxon>rosids</taxon>
        <taxon>fabids</taxon>
        <taxon>Fagales</taxon>
        <taxon>Fagaceae</taxon>
        <taxon>Lithocarpus</taxon>
    </lineage>
</organism>